<keyword evidence="3" id="KW-1185">Reference proteome</keyword>
<organism evidence="3">
    <name type="scientific">Perkinsus marinus (strain ATCC 50983 / TXsc)</name>
    <dbReference type="NCBI Taxonomy" id="423536"/>
    <lineage>
        <taxon>Eukaryota</taxon>
        <taxon>Sar</taxon>
        <taxon>Alveolata</taxon>
        <taxon>Perkinsozoa</taxon>
        <taxon>Perkinsea</taxon>
        <taxon>Perkinsida</taxon>
        <taxon>Perkinsidae</taxon>
        <taxon>Perkinsus</taxon>
    </lineage>
</organism>
<reference evidence="2 3" key="1">
    <citation type="submission" date="2008-07" db="EMBL/GenBank/DDBJ databases">
        <authorList>
            <person name="El-Sayed N."/>
            <person name="Caler E."/>
            <person name="Inman J."/>
            <person name="Amedeo P."/>
            <person name="Hass B."/>
            <person name="Wortman J."/>
        </authorList>
    </citation>
    <scope>NUCLEOTIDE SEQUENCE [LARGE SCALE GENOMIC DNA]</scope>
    <source>
        <strain evidence="3">ATCC 50983 / TXsc</strain>
    </source>
</reference>
<dbReference type="GeneID" id="9060838"/>
<dbReference type="OMA" id="DCGRFRI"/>
<dbReference type="GO" id="GO:0003779">
    <property type="term" value="F:actin binding"/>
    <property type="evidence" value="ECO:0007669"/>
    <property type="project" value="TreeGrafter"/>
</dbReference>
<dbReference type="GO" id="GO:0005765">
    <property type="term" value="C:lysosomal membrane"/>
    <property type="evidence" value="ECO:0007669"/>
    <property type="project" value="TreeGrafter"/>
</dbReference>
<dbReference type="PANTHER" id="PTHR12811">
    <property type="entry name" value="VACUOLAR PROTEIN SORTING VPS16"/>
    <property type="match status" value="1"/>
</dbReference>
<dbReference type="InterPro" id="IPR016534">
    <property type="entry name" value="VPS16"/>
</dbReference>
<dbReference type="PANTHER" id="PTHR12811:SF0">
    <property type="entry name" value="VACUOLAR PROTEIN SORTING-ASSOCIATED PROTEIN 16 HOMOLOG"/>
    <property type="match status" value="1"/>
</dbReference>
<accession>C5KTV8</accession>
<dbReference type="EMBL" id="GG676180">
    <property type="protein sequence ID" value="EER12000.1"/>
    <property type="molecule type" value="Genomic_DNA"/>
</dbReference>
<feature type="domain" description="Vps16 N-terminal" evidence="1">
    <location>
        <begin position="99"/>
        <end position="270"/>
    </location>
</feature>
<dbReference type="RefSeq" id="XP_002780205.1">
    <property type="nucleotide sequence ID" value="XM_002780159.1"/>
</dbReference>
<evidence type="ECO:0000313" key="2">
    <source>
        <dbReference type="EMBL" id="EER12000.1"/>
    </source>
</evidence>
<feature type="non-terminal residue" evidence="2">
    <location>
        <position position="1"/>
    </location>
</feature>
<evidence type="ECO:0000313" key="3">
    <source>
        <dbReference type="Proteomes" id="UP000007800"/>
    </source>
</evidence>
<dbReference type="GO" id="GO:0016197">
    <property type="term" value="P:endosomal transport"/>
    <property type="evidence" value="ECO:0007669"/>
    <property type="project" value="TreeGrafter"/>
</dbReference>
<dbReference type="OrthoDB" id="1792at2759"/>
<dbReference type="InParanoid" id="C5KTV8"/>
<protein>
    <submittedName>
        <fullName evidence="2">Vacuolar protein sorting vps16, putative</fullName>
    </submittedName>
</protein>
<dbReference type="Pfam" id="PF04841">
    <property type="entry name" value="Vps16_N"/>
    <property type="match status" value="1"/>
</dbReference>
<dbReference type="InterPro" id="IPR006926">
    <property type="entry name" value="Vps16_N"/>
</dbReference>
<feature type="non-terminal residue" evidence="2">
    <location>
        <position position="332"/>
    </location>
</feature>
<dbReference type="AlphaFoldDB" id="C5KTV8"/>
<dbReference type="GO" id="GO:0042144">
    <property type="term" value="P:vacuole fusion, non-autophagic"/>
    <property type="evidence" value="ECO:0007669"/>
    <property type="project" value="TreeGrafter"/>
</dbReference>
<dbReference type="GO" id="GO:0030897">
    <property type="term" value="C:HOPS complex"/>
    <property type="evidence" value="ECO:0007669"/>
    <property type="project" value="TreeGrafter"/>
</dbReference>
<dbReference type="GO" id="GO:0006886">
    <property type="term" value="P:intracellular protein transport"/>
    <property type="evidence" value="ECO:0007669"/>
    <property type="project" value="InterPro"/>
</dbReference>
<proteinExistence type="predicted"/>
<dbReference type="Proteomes" id="UP000007800">
    <property type="component" value="Unassembled WGS sequence"/>
</dbReference>
<sequence length="332" mass="34790">VALLSDCGRFRILPTSPDLNPEYHQPPVPPPSAEAIPIVPAAGSGSLVVTPGDVATAQRRVPPTTTSVTAPQNSDPFCPPVPSSVADAASPMSTCTRVSLQWCGDDAVAVYVTDSRRGSHSLYLGGTAPAFTTDPAEYWVDPPFSFDNGIHILTEADALRILDLNQSLLIQRVSPATEAVFGFGGTKSSPPATLAYAYERYAKSGDVRSELSVRSLRGGSNSSAELQRAVMGCIEAATAETPAITREAQQRVEGLMKAAQFGRRFLQATPTAGGMPAISKAVVIAAAYIRVTTALAQAPVYMPATVTQVKLLSPSGVVARVAVRPGQQLLAF</sequence>
<gene>
    <name evidence="2" type="ORF">Pmar_PMAR019104</name>
</gene>
<evidence type="ECO:0000259" key="1">
    <source>
        <dbReference type="Pfam" id="PF04841"/>
    </source>
</evidence>
<name>C5KTV8_PERM5</name>
<dbReference type="GO" id="GO:0005768">
    <property type="term" value="C:endosome"/>
    <property type="evidence" value="ECO:0007669"/>
    <property type="project" value="TreeGrafter"/>
</dbReference>